<dbReference type="OrthoDB" id="2301957at2"/>
<dbReference type="Pfam" id="PF06908">
    <property type="entry name" value="YpsA"/>
    <property type="match status" value="1"/>
</dbReference>
<comment type="similarity">
    <text evidence="1">Belongs to the UPF0398 family.</text>
</comment>
<dbReference type="NCBIfam" id="NF010181">
    <property type="entry name" value="PRK13660.1"/>
    <property type="match status" value="1"/>
</dbReference>
<dbReference type="InterPro" id="IPR010697">
    <property type="entry name" value="YspA"/>
</dbReference>
<evidence type="ECO:0000256" key="1">
    <source>
        <dbReference type="HAMAP-Rule" id="MF_01575"/>
    </source>
</evidence>
<dbReference type="PANTHER" id="PTHR38440">
    <property type="entry name" value="UPF0398 PROTEIN YPSA"/>
    <property type="match status" value="1"/>
</dbReference>
<comment type="caution">
    <text evidence="2">The sequence shown here is derived from an EMBL/GenBank/DDBJ whole genome shotgun (WGS) entry which is preliminary data.</text>
</comment>
<name>A0A7V7RMQ7_9BACI</name>
<dbReference type="AlphaFoldDB" id="A0A7V7RMQ7"/>
<organism evidence="2 3">
    <name type="scientific">Bacillus mesophilum</name>
    <dbReference type="NCBI Taxonomy" id="1071718"/>
    <lineage>
        <taxon>Bacteria</taxon>
        <taxon>Bacillati</taxon>
        <taxon>Bacillota</taxon>
        <taxon>Bacilli</taxon>
        <taxon>Bacillales</taxon>
        <taxon>Bacillaceae</taxon>
        <taxon>Bacillus</taxon>
    </lineage>
</organism>
<evidence type="ECO:0000313" key="3">
    <source>
        <dbReference type="Proteomes" id="UP000441354"/>
    </source>
</evidence>
<dbReference type="SUPFAM" id="SSF102405">
    <property type="entry name" value="MCP/YpsA-like"/>
    <property type="match status" value="1"/>
</dbReference>
<evidence type="ECO:0000313" key="2">
    <source>
        <dbReference type="EMBL" id="KAB2333634.1"/>
    </source>
</evidence>
<dbReference type="Proteomes" id="UP000441354">
    <property type="component" value="Unassembled WGS sequence"/>
</dbReference>
<dbReference type="RefSeq" id="WP_151573013.1">
    <property type="nucleotide sequence ID" value="NZ_WBOT01000002.1"/>
</dbReference>
<protein>
    <recommendedName>
        <fullName evidence="1">UPF0398 protein F7732_05970</fullName>
    </recommendedName>
</protein>
<reference evidence="2 3" key="1">
    <citation type="journal article" date="2014" name="Arch. Microbiol.">
        <title>Bacillus mesophilum sp. nov., strain IITR-54T, a novel 4-chlorobiphenyl dechlorinating bacterium.</title>
        <authorList>
            <person name="Manickam N."/>
            <person name="Singh N.K."/>
            <person name="Bajaj A."/>
            <person name="Kumar R.M."/>
            <person name="Kaur G."/>
            <person name="Kaur N."/>
            <person name="Bala M."/>
            <person name="Kumar A."/>
            <person name="Mayilraj S."/>
        </authorList>
    </citation>
    <scope>NUCLEOTIDE SEQUENCE [LARGE SCALE GENOMIC DNA]</scope>
    <source>
        <strain evidence="2 3">IITR-54</strain>
    </source>
</reference>
<gene>
    <name evidence="2" type="ORF">F7732_05970</name>
</gene>
<sequence length="189" mass="21973">MAKVAMVSGYKPFELGIFQMDHPSVNFIKLALKKHIVQLADEGLEWVLISGQLGTELWAAEVVYELQLEGYHELQLAVITPFYEQEQKWSDKNKEWYESVLAGADFIESVSHKPYEGPQQLRLKNQFVVEKSDTLVLFYDPEKEGSPKFLYEAAKQKNDAENYEIRQITFYDLQVLVEEEQLNSHDSYD</sequence>
<dbReference type="PIRSF" id="PIRSF021290">
    <property type="entry name" value="DUF1273"/>
    <property type="match status" value="1"/>
</dbReference>
<dbReference type="EMBL" id="WBOT01000002">
    <property type="protein sequence ID" value="KAB2333634.1"/>
    <property type="molecule type" value="Genomic_DNA"/>
</dbReference>
<proteinExistence type="inferred from homology"/>
<accession>A0A7V7RMQ7</accession>
<dbReference type="PANTHER" id="PTHR38440:SF1">
    <property type="entry name" value="UPF0398 PROTEIN SPR0331"/>
    <property type="match status" value="1"/>
</dbReference>
<dbReference type="HAMAP" id="MF_01575">
    <property type="entry name" value="UPF0398"/>
    <property type="match status" value="1"/>
</dbReference>
<keyword evidence="3" id="KW-1185">Reference proteome</keyword>
<dbReference type="Gene3D" id="3.40.50.450">
    <property type="match status" value="1"/>
</dbReference>